<dbReference type="EC" id="3.6.1.10" evidence="3 12"/>
<evidence type="ECO:0000256" key="12">
    <source>
        <dbReference type="PIRNR" id="PIRNR027093"/>
    </source>
</evidence>
<name>A0A0J9XDX0_GEOCN</name>
<dbReference type="InterPro" id="IPR004843">
    <property type="entry name" value="Calcineurin-like_PHP"/>
</dbReference>
<dbReference type="PANTHER" id="PTHR10340:SF55">
    <property type="entry name" value="ENDOPOLYPHOSPHATASE"/>
    <property type="match status" value="1"/>
</dbReference>
<dbReference type="InterPro" id="IPR041805">
    <property type="entry name" value="ASMase/PPN1_MPP"/>
</dbReference>
<keyword evidence="14" id="KW-0732">Signal</keyword>
<evidence type="ECO:0000256" key="9">
    <source>
        <dbReference type="ARBA" id="ARBA00022989"/>
    </source>
</evidence>
<dbReference type="EMBL" id="CCBN010000011">
    <property type="protein sequence ID" value="CDO55469.1"/>
    <property type="molecule type" value="Genomic_DNA"/>
</dbReference>
<evidence type="ECO:0000256" key="10">
    <source>
        <dbReference type="ARBA" id="ARBA00023136"/>
    </source>
</evidence>
<dbReference type="InterPro" id="IPR012358">
    <property type="entry name" value="EndopolyPtase_N1"/>
</dbReference>
<evidence type="ECO:0000313" key="17">
    <source>
        <dbReference type="Proteomes" id="UP000242525"/>
    </source>
</evidence>
<dbReference type="PIRSF" id="PIRSF027093">
    <property type="entry name" value="EndopolyPtase_N1"/>
    <property type="match status" value="1"/>
</dbReference>
<evidence type="ECO:0000259" key="15">
    <source>
        <dbReference type="Pfam" id="PF00149"/>
    </source>
</evidence>
<keyword evidence="8" id="KW-0735">Signal-anchor</keyword>
<dbReference type="GO" id="GO:0004309">
    <property type="term" value="F:exopolyphosphatase activity"/>
    <property type="evidence" value="ECO:0007669"/>
    <property type="project" value="TreeGrafter"/>
</dbReference>
<dbReference type="Proteomes" id="UP000242525">
    <property type="component" value="Unassembled WGS sequence"/>
</dbReference>
<feature type="region of interest" description="Disordered" evidence="13">
    <location>
        <begin position="569"/>
        <end position="600"/>
    </location>
</feature>
<evidence type="ECO:0000256" key="7">
    <source>
        <dbReference type="ARBA" id="ARBA00022801"/>
    </source>
</evidence>
<dbReference type="GO" id="GO:0008081">
    <property type="term" value="F:phosphoric diester hydrolase activity"/>
    <property type="evidence" value="ECO:0007669"/>
    <property type="project" value="TreeGrafter"/>
</dbReference>
<evidence type="ECO:0000256" key="13">
    <source>
        <dbReference type="SAM" id="MobiDB-lite"/>
    </source>
</evidence>
<feature type="chain" id="PRO_5005325769" description="Endopolyphosphatase" evidence="14">
    <location>
        <begin position="18"/>
        <end position="622"/>
    </location>
</feature>
<comment type="function">
    <text evidence="12">Catalyzes the hydrolysis of inorganic polyphosphate (polyP) chains of many hundreds of phosphate residues into shorter lengths.</text>
</comment>
<evidence type="ECO:0000256" key="6">
    <source>
        <dbReference type="ARBA" id="ARBA00022692"/>
    </source>
</evidence>
<evidence type="ECO:0000256" key="3">
    <source>
        <dbReference type="ARBA" id="ARBA00012459"/>
    </source>
</evidence>
<evidence type="ECO:0000256" key="8">
    <source>
        <dbReference type="ARBA" id="ARBA00022968"/>
    </source>
</evidence>
<dbReference type="PANTHER" id="PTHR10340">
    <property type="entry name" value="SPHINGOMYELIN PHOSPHODIESTERASE"/>
    <property type="match status" value="1"/>
</dbReference>
<evidence type="ECO:0000256" key="1">
    <source>
        <dbReference type="ARBA" id="ARBA00004576"/>
    </source>
</evidence>
<dbReference type="InterPro" id="IPR029052">
    <property type="entry name" value="Metallo-depent_PP-like"/>
</dbReference>
<dbReference type="GO" id="GO:0000324">
    <property type="term" value="C:fungal-type vacuole"/>
    <property type="evidence" value="ECO:0007669"/>
    <property type="project" value="TreeGrafter"/>
</dbReference>
<keyword evidence="11" id="KW-0325">Glycoprotein</keyword>
<reference evidence="16" key="1">
    <citation type="submission" date="2014-03" db="EMBL/GenBank/DDBJ databases">
        <authorList>
            <person name="Casaregola S."/>
        </authorList>
    </citation>
    <scope>NUCLEOTIDE SEQUENCE [LARGE SCALE GENOMIC DNA]</scope>
    <source>
        <strain evidence="16">CLIB 918</strain>
    </source>
</reference>
<comment type="subcellular location">
    <subcellularLocation>
        <location evidence="1">Vacuole membrane</location>
        <topology evidence="1">Single-pass type II membrane protein</topology>
    </subcellularLocation>
</comment>
<evidence type="ECO:0000256" key="5">
    <source>
        <dbReference type="ARBA" id="ARBA00022554"/>
    </source>
</evidence>
<accession>A0A0J9XDX0</accession>
<evidence type="ECO:0000256" key="14">
    <source>
        <dbReference type="SAM" id="SignalP"/>
    </source>
</evidence>
<dbReference type="CDD" id="cd00842">
    <property type="entry name" value="MPP_ASMase"/>
    <property type="match status" value="1"/>
</dbReference>
<feature type="region of interest" description="Disordered" evidence="13">
    <location>
        <begin position="81"/>
        <end position="102"/>
    </location>
</feature>
<keyword evidence="10 12" id="KW-0472">Membrane</keyword>
<evidence type="ECO:0000313" key="16">
    <source>
        <dbReference type="EMBL" id="CDO55469.1"/>
    </source>
</evidence>
<feature type="signal peptide" evidence="14">
    <location>
        <begin position="1"/>
        <end position="17"/>
    </location>
</feature>
<sequence>MYLNFGLLFALASIALSFNLLPDWRSLSDSNNELPQQPLDLPIASDSITPPAKISKNRELKGRFLHITDIHPDPFYKENTDTDTACHRGKDEDGTTGKYGHPNSRCDSPMTLVNATFDWIEKNLKDEIDFIVWTGDNVRHDRDNKHPRTESHIFDMNKLMVQYLDFLKSDDPIQAYEMPVVPSIGNNDVYPHNLFAEGPTLQTQEFYRIWKDLVPENQMHTFYRGASFMTEVIPGKLVVIAINTLYWFQSNPIVDGCDRRKDPGHKQFRFLSIMLQEFRERGMKVWISGHVPPNSKNFEPSCLDRYSAWMHEYRDVVVGGLFGHMNVDHFLLLDSKAKTPELSVTEKNSMKFTCDIEDDDDIISTLGKIEYLDDLRESYAEIEDDDSGLHTRYSMSYVGSSIIPTYLPGLRVWEYNITGVEEAQNSVYSNGQPFRPWSEVFNEIEQELARLDEEDEYQPLGEEELAMSSIDFQKKKKKKADPTWPPNFGKHVNPGPAYVPQTFTPTRYVQYFANLTAANLGDKEFTYEKEYSTDQSPYNMPDLVVSSWVDFARKLAREIVGNDEKLDISAGKKKKKNKKNKKDKKKKEKKEKKNKKKIRESHKAWQVYLKHAFISSGFELLD</sequence>
<dbReference type="GO" id="GO:0006798">
    <property type="term" value="P:polyphosphate catabolic process"/>
    <property type="evidence" value="ECO:0007669"/>
    <property type="project" value="TreeGrafter"/>
</dbReference>
<dbReference type="GO" id="GO:0000298">
    <property type="term" value="F:endopolyphosphatase activity"/>
    <property type="evidence" value="ECO:0007669"/>
    <property type="project" value="UniProtKB-EC"/>
</dbReference>
<keyword evidence="9" id="KW-1133">Transmembrane helix</keyword>
<evidence type="ECO:0000256" key="11">
    <source>
        <dbReference type="ARBA" id="ARBA00023180"/>
    </source>
</evidence>
<dbReference type="Pfam" id="PF00149">
    <property type="entry name" value="Metallophos"/>
    <property type="match status" value="1"/>
</dbReference>
<dbReference type="OrthoDB" id="348678at2759"/>
<keyword evidence="17" id="KW-1185">Reference proteome</keyword>
<feature type="domain" description="Calcineurin-like phosphoesterase" evidence="15">
    <location>
        <begin position="63"/>
        <end position="314"/>
    </location>
</feature>
<dbReference type="STRING" id="1173061.A0A0J9XDX0"/>
<organism evidence="16 17">
    <name type="scientific">Geotrichum candidum</name>
    <name type="common">Oospora lactis</name>
    <name type="synonym">Dipodascus geotrichum</name>
    <dbReference type="NCBI Taxonomy" id="1173061"/>
    <lineage>
        <taxon>Eukaryota</taxon>
        <taxon>Fungi</taxon>
        <taxon>Dikarya</taxon>
        <taxon>Ascomycota</taxon>
        <taxon>Saccharomycotina</taxon>
        <taxon>Dipodascomycetes</taxon>
        <taxon>Dipodascales</taxon>
        <taxon>Dipodascaceae</taxon>
        <taxon>Geotrichum</taxon>
    </lineage>
</organism>
<dbReference type="SUPFAM" id="SSF56300">
    <property type="entry name" value="Metallo-dependent phosphatases"/>
    <property type="match status" value="1"/>
</dbReference>
<gene>
    <name evidence="16" type="ORF">BN980_GECA11s01627g</name>
</gene>
<comment type="similarity">
    <text evidence="2">Belongs to the endopolyphosphatase PPN1 family.</text>
</comment>
<proteinExistence type="inferred from homology"/>
<feature type="compositionally biased region" description="Basic and acidic residues" evidence="13">
    <location>
        <begin position="81"/>
        <end position="95"/>
    </location>
</feature>
<evidence type="ECO:0000256" key="4">
    <source>
        <dbReference type="ARBA" id="ARBA00014458"/>
    </source>
</evidence>
<protein>
    <recommendedName>
        <fullName evidence="4 12">Endopolyphosphatase</fullName>
        <ecNumber evidence="3 12">3.6.1.10</ecNumber>
    </recommendedName>
</protein>
<comment type="catalytic activity">
    <reaction evidence="12">
        <text>[phosphate](n+1) + n H2O = (n+1) phosphate + n H(+)</text>
        <dbReference type="Rhea" id="RHEA:22452"/>
        <dbReference type="Rhea" id="RHEA-COMP:14280"/>
        <dbReference type="ChEBI" id="CHEBI:15377"/>
        <dbReference type="ChEBI" id="CHEBI:15378"/>
        <dbReference type="ChEBI" id="CHEBI:16838"/>
        <dbReference type="ChEBI" id="CHEBI:43474"/>
        <dbReference type="EC" id="3.6.1.10"/>
    </reaction>
</comment>
<evidence type="ECO:0000256" key="2">
    <source>
        <dbReference type="ARBA" id="ARBA00010399"/>
    </source>
</evidence>
<dbReference type="AlphaFoldDB" id="A0A0J9XDX0"/>
<dbReference type="Gene3D" id="3.60.21.10">
    <property type="match status" value="1"/>
</dbReference>
<keyword evidence="6" id="KW-0812">Transmembrane</keyword>
<dbReference type="GO" id="GO:0005774">
    <property type="term" value="C:vacuolar membrane"/>
    <property type="evidence" value="ECO:0007669"/>
    <property type="project" value="UniProtKB-SubCell"/>
</dbReference>
<keyword evidence="5 12" id="KW-0926">Vacuole</keyword>
<keyword evidence="7 12" id="KW-0378">Hydrolase</keyword>
<comment type="caution">
    <text evidence="16">The sequence shown here is derived from an EMBL/GenBank/DDBJ whole genome shotgun (WGS) entry which is preliminary data.</text>
</comment>
<feature type="compositionally biased region" description="Basic residues" evidence="13">
    <location>
        <begin position="571"/>
        <end position="600"/>
    </location>
</feature>